<name>A0AA95MLM2_9BACI</name>
<gene>
    <name evidence="1" type="ORF">QNH39_17015</name>
</gene>
<dbReference type="PIRSF" id="PIRSF030802">
    <property type="entry name" value="UCP030802"/>
    <property type="match status" value="1"/>
</dbReference>
<dbReference type="SUPFAM" id="SSF56784">
    <property type="entry name" value="HAD-like"/>
    <property type="match status" value="1"/>
</dbReference>
<dbReference type="Proteomes" id="UP001178288">
    <property type="component" value="Chromosome"/>
</dbReference>
<evidence type="ECO:0000313" key="2">
    <source>
        <dbReference type="Proteomes" id="UP001178288"/>
    </source>
</evidence>
<organism evidence="1 2">
    <name type="scientific">Neobacillus novalis</name>
    <dbReference type="NCBI Taxonomy" id="220687"/>
    <lineage>
        <taxon>Bacteria</taxon>
        <taxon>Bacillati</taxon>
        <taxon>Bacillota</taxon>
        <taxon>Bacilli</taxon>
        <taxon>Bacillales</taxon>
        <taxon>Bacillaceae</taxon>
        <taxon>Neobacillus</taxon>
    </lineage>
</organism>
<dbReference type="RefSeq" id="WP_066089039.1">
    <property type="nucleotide sequence ID" value="NZ_CP126114.1"/>
</dbReference>
<evidence type="ECO:0000313" key="1">
    <source>
        <dbReference type="EMBL" id="WHY84353.1"/>
    </source>
</evidence>
<keyword evidence="2" id="KW-1185">Reference proteome</keyword>
<sequence length="270" mass="31123">MIFASDLDRTLMYSKRAIEELGEPKELAALKPVEKKDGNWVAYMTESSFLALKELSRQSLFVPVTTRTTEQFNRFVIFAHDIPIKYAITSNGAIILNQGVPMEEWTEHIFARLHKESVQQAELLAILQREGFHFDGQKKQAEKLFFYYILNSLPSLFDRKVLNELVLKYGWRISLQGRKLYFIPRAISKGDALEFICKRERTKAIAGAGDSILDWDFLQNCQYRFVPRHGELKDMENTNGLTYTQKKGVDAGEEILHQFLTLIPISSSSF</sequence>
<evidence type="ECO:0008006" key="3">
    <source>
        <dbReference type="Google" id="ProtNLM"/>
    </source>
</evidence>
<proteinExistence type="predicted"/>
<dbReference type="EMBL" id="CP126114">
    <property type="protein sequence ID" value="WHY84353.1"/>
    <property type="molecule type" value="Genomic_DNA"/>
</dbReference>
<dbReference type="InterPro" id="IPR036412">
    <property type="entry name" value="HAD-like_sf"/>
</dbReference>
<dbReference type="KEGG" id="nnv:QNH39_17015"/>
<protein>
    <recommendedName>
        <fullName evidence="3">Sucrose phosphatase-like domain-containing protein</fullName>
    </recommendedName>
</protein>
<reference evidence="1" key="1">
    <citation type="submission" date="2023-05" db="EMBL/GenBank/DDBJ databases">
        <title>Comparative genomics of Bacillaceae isolates and their secondary metabolite potential.</title>
        <authorList>
            <person name="Song L."/>
            <person name="Nielsen L.J."/>
            <person name="Mohite O."/>
            <person name="Xu X."/>
            <person name="Weber T."/>
            <person name="Kovacs A.T."/>
        </authorList>
    </citation>
    <scope>NUCLEOTIDE SEQUENCE</scope>
    <source>
        <strain evidence="1">XLM17</strain>
    </source>
</reference>
<accession>A0AA95MLM2</accession>
<dbReference type="AlphaFoldDB" id="A0AA95MLM2"/>
<dbReference type="InterPro" id="IPR023214">
    <property type="entry name" value="HAD_sf"/>
</dbReference>
<dbReference type="InterPro" id="IPR024197">
    <property type="entry name" value="TPP-like"/>
</dbReference>
<dbReference type="Gene3D" id="3.40.50.1000">
    <property type="entry name" value="HAD superfamily/HAD-like"/>
    <property type="match status" value="1"/>
</dbReference>